<evidence type="ECO:0000313" key="2">
    <source>
        <dbReference type="Proteomes" id="UP000604046"/>
    </source>
</evidence>
<comment type="caution">
    <text evidence="1">The sequence shown here is derived from an EMBL/GenBank/DDBJ whole genome shotgun (WGS) entry which is preliminary data.</text>
</comment>
<evidence type="ECO:0000313" key="1">
    <source>
        <dbReference type="EMBL" id="CAE7244033.1"/>
    </source>
</evidence>
<dbReference type="Proteomes" id="UP000604046">
    <property type="component" value="Unassembled WGS sequence"/>
</dbReference>
<dbReference type="AlphaFoldDB" id="A0A812LIJ8"/>
<proteinExistence type="predicted"/>
<dbReference type="EMBL" id="CAJNDS010001013">
    <property type="protein sequence ID" value="CAE7244033.1"/>
    <property type="molecule type" value="Genomic_DNA"/>
</dbReference>
<reference evidence="1" key="1">
    <citation type="submission" date="2021-02" db="EMBL/GenBank/DDBJ databases">
        <authorList>
            <person name="Dougan E. K."/>
            <person name="Rhodes N."/>
            <person name="Thang M."/>
            <person name="Chan C."/>
        </authorList>
    </citation>
    <scope>NUCLEOTIDE SEQUENCE</scope>
</reference>
<accession>A0A812LIJ8</accession>
<keyword evidence="2" id="KW-1185">Reference proteome</keyword>
<name>A0A812LIJ8_9DINO</name>
<sequence>MQALPTIEIGEVIRICVDFSLAPLKNQQYKPDPSTFFLGWLLGPCVKLREVSIFHVFGSPDYDGRLFAPLLQHWARSCPCLEALCFLSAHPEDIVKALPAFKNLLSLQMYISAKHNISAADILGMIADCSVSLRKLHLCIHSDTEDITQSLQRCLHALPLREVELCDADEFGTIGLLPGNLGRISWPRTCHTVHVACHGEDLISLAKEIRLSNVRHLGVQVSSDSPFMAADVNNFLAALTCSQLEQLRLEIPMKGDEMPADVLKAIRAGAVTLIQKLQSLHHLLVLDVSSRTFLRGLTRLAKRHGVLLRKPPDWMPLF</sequence>
<dbReference type="SUPFAM" id="SSF52047">
    <property type="entry name" value="RNI-like"/>
    <property type="match status" value="1"/>
</dbReference>
<organism evidence="1 2">
    <name type="scientific">Symbiodinium natans</name>
    <dbReference type="NCBI Taxonomy" id="878477"/>
    <lineage>
        <taxon>Eukaryota</taxon>
        <taxon>Sar</taxon>
        <taxon>Alveolata</taxon>
        <taxon>Dinophyceae</taxon>
        <taxon>Suessiales</taxon>
        <taxon>Symbiodiniaceae</taxon>
        <taxon>Symbiodinium</taxon>
    </lineage>
</organism>
<gene>
    <name evidence="1" type="ORF">SNAT2548_LOCUS11373</name>
</gene>
<protein>
    <submittedName>
        <fullName evidence="1">Uncharacterized protein</fullName>
    </submittedName>
</protein>